<keyword evidence="2" id="KW-0812">Transmembrane</keyword>
<feature type="region of interest" description="Disordered" evidence="1">
    <location>
        <begin position="52"/>
        <end position="82"/>
    </location>
</feature>
<protein>
    <recommendedName>
        <fullName evidence="3">PKD domain-containing protein</fullName>
    </recommendedName>
</protein>
<evidence type="ECO:0000256" key="2">
    <source>
        <dbReference type="SAM" id="Phobius"/>
    </source>
</evidence>
<dbReference type="CDD" id="cd00146">
    <property type="entry name" value="PKD"/>
    <property type="match status" value="1"/>
</dbReference>
<sequence length="797" mass="84570">MNVQVNSAGDQATHVFPDYRTWSLIWQAPANGSGQISFELAVLSANGNGQNTGDAWGTTTHNALQSGTNPPPDATDVAFSPSEPTKATGLMVIYTYADADGDAESGTEIRWKKNGNSWTMTDDMASVPVEYFNRGEQWEVEVKPKDGTDFGDPVSIGPVTIGNSKPIASNLEVVPETPTENDDLILDYDYYDHDGDPESASTTIQWYLDEVRQTSLDGQSTVPNVAVRPGDIWQAAVTPHDGEEPGETVWSASIVIGSSNSPPTVSVQITPGQGATSANALGAIVSASDPDGQEITSTQIVWKRDGSQISAYNDETVVPPSATAKGEVWLVEARASDGIVWSSWSSSQELTIQNTPPTIVSVTMLPEGDLSTMDELRVEWVQTDLDGDDELNSQVTWWVNDEWVTDYDGLTTIPASETVRDQRWAVEVRPGDGEDLGVAVKTPERTILNGGPSTPVIDLGPWATGWTGPTAEMPTVDGGAQQDSLHDLYVHAGSDDIDGEFLTFDITWARNGFRVSDLDGLDAVPADRLEPGQEWTVTIAANDPWGLSSNASASITIVNLNPEASWSTSPEPPVPGAMVTFDASTSSDPDGAVTTWLWAIDGIELSGQSVEVPLGGGDHVVRLTVIDDMGGSNSAQSTLSFGSVESVESLEASLEGTQVSLDWTWSGSPAEFRVYRSTSPITSVVGLTAMDEAPAWGEPVPVAMEPVGVTDENHWSEPVPAATTLYYAITSYSNGQEIVLVSSGANTVSINATGAASAVDDTPTGSAPIFSIPIAVLLTLMGVASITLSMTPRGKRR</sequence>
<reference evidence="4" key="1">
    <citation type="submission" date="2018-05" db="EMBL/GenBank/DDBJ databases">
        <authorList>
            <person name="Lanie J.A."/>
            <person name="Ng W.-L."/>
            <person name="Kazmierczak K.M."/>
            <person name="Andrzejewski T.M."/>
            <person name="Davidsen T.M."/>
            <person name="Wayne K.J."/>
            <person name="Tettelin H."/>
            <person name="Glass J.I."/>
            <person name="Rusch D."/>
            <person name="Podicherti R."/>
            <person name="Tsui H.-C.T."/>
            <person name="Winkler M.E."/>
        </authorList>
    </citation>
    <scope>NUCLEOTIDE SEQUENCE</scope>
</reference>
<keyword evidence="2" id="KW-1133">Transmembrane helix</keyword>
<dbReference type="InterPro" id="IPR000601">
    <property type="entry name" value="PKD_dom"/>
</dbReference>
<evidence type="ECO:0000259" key="3">
    <source>
        <dbReference type="Pfam" id="PF18911"/>
    </source>
</evidence>
<dbReference type="EMBL" id="UINC01001446">
    <property type="protein sequence ID" value="SUZ80892.1"/>
    <property type="molecule type" value="Genomic_DNA"/>
</dbReference>
<dbReference type="InterPro" id="IPR013783">
    <property type="entry name" value="Ig-like_fold"/>
</dbReference>
<name>A0A381QNH0_9ZZZZ</name>
<evidence type="ECO:0000313" key="4">
    <source>
        <dbReference type="EMBL" id="SUZ80892.1"/>
    </source>
</evidence>
<feature type="compositionally biased region" description="Polar residues" evidence="1">
    <location>
        <begin position="52"/>
        <end position="68"/>
    </location>
</feature>
<keyword evidence="2" id="KW-0472">Membrane</keyword>
<dbReference type="InterPro" id="IPR035986">
    <property type="entry name" value="PKD_dom_sf"/>
</dbReference>
<feature type="transmembrane region" description="Helical" evidence="2">
    <location>
        <begin position="769"/>
        <end position="788"/>
    </location>
</feature>
<dbReference type="AlphaFoldDB" id="A0A381QNH0"/>
<evidence type="ECO:0000256" key="1">
    <source>
        <dbReference type="SAM" id="MobiDB-lite"/>
    </source>
</evidence>
<dbReference type="SUPFAM" id="SSF49299">
    <property type="entry name" value="PKD domain"/>
    <property type="match status" value="1"/>
</dbReference>
<dbReference type="Gene3D" id="2.60.40.10">
    <property type="entry name" value="Immunoglobulins"/>
    <property type="match status" value="1"/>
</dbReference>
<feature type="domain" description="PKD" evidence="3">
    <location>
        <begin position="561"/>
        <end position="637"/>
    </location>
</feature>
<accession>A0A381QNH0</accession>
<proteinExistence type="predicted"/>
<gene>
    <name evidence="4" type="ORF">METZ01_LOCUS33746</name>
</gene>
<organism evidence="4">
    <name type="scientific">marine metagenome</name>
    <dbReference type="NCBI Taxonomy" id="408172"/>
    <lineage>
        <taxon>unclassified sequences</taxon>
        <taxon>metagenomes</taxon>
        <taxon>ecological metagenomes</taxon>
    </lineage>
</organism>
<dbReference type="Pfam" id="PF18911">
    <property type="entry name" value="PKD_4"/>
    <property type="match status" value="1"/>
</dbReference>